<organism evidence="2 3">
    <name type="scientific">Halosolutus amylolyticus</name>
    <dbReference type="NCBI Taxonomy" id="2932267"/>
    <lineage>
        <taxon>Archaea</taxon>
        <taxon>Methanobacteriati</taxon>
        <taxon>Methanobacteriota</taxon>
        <taxon>Stenosarchaea group</taxon>
        <taxon>Halobacteria</taxon>
        <taxon>Halobacteriales</taxon>
        <taxon>Natrialbaceae</taxon>
        <taxon>Halosolutus</taxon>
    </lineage>
</organism>
<keyword evidence="3" id="KW-1185">Reference proteome</keyword>
<accession>A0ABD5PNB3</accession>
<dbReference type="RefSeq" id="WP_250142624.1">
    <property type="nucleotide sequence ID" value="NZ_JALIQP010000008.1"/>
</dbReference>
<feature type="compositionally biased region" description="Low complexity" evidence="1">
    <location>
        <begin position="22"/>
        <end position="32"/>
    </location>
</feature>
<evidence type="ECO:0008006" key="4">
    <source>
        <dbReference type="Google" id="ProtNLM"/>
    </source>
</evidence>
<feature type="region of interest" description="Disordered" evidence="1">
    <location>
        <begin position="1"/>
        <end position="32"/>
    </location>
</feature>
<gene>
    <name evidence="2" type="ORF">ACFO5R_08375</name>
</gene>
<evidence type="ECO:0000313" key="3">
    <source>
        <dbReference type="Proteomes" id="UP001595898"/>
    </source>
</evidence>
<proteinExistence type="predicted"/>
<name>A0ABD5PNB3_9EURY</name>
<evidence type="ECO:0000256" key="1">
    <source>
        <dbReference type="SAM" id="MobiDB-lite"/>
    </source>
</evidence>
<comment type="caution">
    <text evidence="2">The sequence shown here is derived from an EMBL/GenBank/DDBJ whole genome shotgun (WGS) entry which is preliminary data.</text>
</comment>
<protein>
    <recommendedName>
        <fullName evidence="4">Small CPxCG-related zinc finger protein</fullName>
    </recommendedName>
</protein>
<dbReference type="EMBL" id="JBHSFA010000004">
    <property type="protein sequence ID" value="MFC4541942.1"/>
    <property type="molecule type" value="Genomic_DNA"/>
</dbReference>
<evidence type="ECO:0000313" key="2">
    <source>
        <dbReference type="EMBL" id="MFC4541942.1"/>
    </source>
</evidence>
<reference evidence="2 3" key="1">
    <citation type="journal article" date="2019" name="Int. J. Syst. Evol. Microbiol.">
        <title>The Global Catalogue of Microorganisms (GCM) 10K type strain sequencing project: providing services to taxonomists for standard genome sequencing and annotation.</title>
        <authorList>
            <consortium name="The Broad Institute Genomics Platform"/>
            <consortium name="The Broad Institute Genome Sequencing Center for Infectious Disease"/>
            <person name="Wu L."/>
            <person name="Ma J."/>
        </authorList>
    </citation>
    <scope>NUCLEOTIDE SEQUENCE [LARGE SCALE GENOMIC DNA]</scope>
    <source>
        <strain evidence="2 3">WLHS5</strain>
    </source>
</reference>
<dbReference type="AlphaFoldDB" id="A0ABD5PNB3"/>
<sequence length="69" mass="7089">MGLANLLSTLLPASDSDPEPETPATATTAEDATSTDVVHECRSCGTNVSADTVRCPACDGEDIVSYSID</sequence>
<dbReference type="Proteomes" id="UP001595898">
    <property type="component" value="Unassembled WGS sequence"/>
</dbReference>